<evidence type="ECO:0000313" key="1">
    <source>
        <dbReference type="EMBL" id="EAU81306.1"/>
    </source>
</evidence>
<gene>
    <name evidence="1" type="ORF">CC1G_07236</name>
</gene>
<organism evidence="1 2">
    <name type="scientific">Coprinopsis cinerea (strain Okayama-7 / 130 / ATCC MYA-4618 / FGSC 9003)</name>
    <name type="common">Inky cap fungus</name>
    <name type="synonym">Hormographiella aspergillata</name>
    <dbReference type="NCBI Taxonomy" id="240176"/>
    <lineage>
        <taxon>Eukaryota</taxon>
        <taxon>Fungi</taxon>
        <taxon>Dikarya</taxon>
        <taxon>Basidiomycota</taxon>
        <taxon>Agaricomycotina</taxon>
        <taxon>Agaricomycetes</taxon>
        <taxon>Agaricomycetidae</taxon>
        <taxon>Agaricales</taxon>
        <taxon>Agaricineae</taxon>
        <taxon>Psathyrellaceae</taxon>
        <taxon>Coprinopsis</taxon>
    </lineage>
</organism>
<comment type="caution">
    <text evidence="1">The sequence shown here is derived from an EMBL/GenBank/DDBJ whole genome shotgun (WGS) entry which is preliminary data.</text>
</comment>
<dbReference type="GeneID" id="6017153"/>
<evidence type="ECO:0000313" key="2">
    <source>
        <dbReference type="Proteomes" id="UP000001861"/>
    </source>
</evidence>
<dbReference type="AlphaFoldDB" id="A8PD15"/>
<dbReference type="InParanoid" id="A8PD15"/>
<proteinExistence type="predicted"/>
<accession>A8PD15</accession>
<keyword evidence="2" id="KW-1185">Reference proteome</keyword>
<dbReference type="VEuPathDB" id="FungiDB:CC1G_07236"/>
<dbReference type="EMBL" id="AACS02000006">
    <property type="protein sequence ID" value="EAU81306.1"/>
    <property type="molecule type" value="Genomic_DNA"/>
</dbReference>
<dbReference type="KEGG" id="cci:CC1G_07236"/>
<protein>
    <submittedName>
        <fullName evidence="1">Uncharacterized protein</fullName>
    </submittedName>
</protein>
<reference evidence="1 2" key="1">
    <citation type="journal article" date="2010" name="Proc. Natl. Acad. Sci. U.S.A.">
        <title>Insights into evolution of multicellular fungi from the assembled chromosomes of the mushroom Coprinopsis cinerea (Coprinus cinereus).</title>
        <authorList>
            <person name="Stajich J.E."/>
            <person name="Wilke S.K."/>
            <person name="Ahren D."/>
            <person name="Au C.H."/>
            <person name="Birren B.W."/>
            <person name="Borodovsky M."/>
            <person name="Burns C."/>
            <person name="Canback B."/>
            <person name="Casselton L.A."/>
            <person name="Cheng C.K."/>
            <person name="Deng J."/>
            <person name="Dietrich F.S."/>
            <person name="Fargo D.C."/>
            <person name="Farman M.L."/>
            <person name="Gathman A.C."/>
            <person name="Goldberg J."/>
            <person name="Guigo R."/>
            <person name="Hoegger P.J."/>
            <person name="Hooker J.B."/>
            <person name="Huggins A."/>
            <person name="James T.Y."/>
            <person name="Kamada T."/>
            <person name="Kilaru S."/>
            <person name="Kodira C."/>
            <person name="Kues U."/>
            <person name="Kupfer D."/>
            <person name="Kwan H.S."/>
            <person name="Lomsadze A."/>
            <person name="Li W."/>
            <person name="Lilly W.W."/>
            <person name="Ma L.J."/>
            <person name="Mackey A.J."/>
            <person name="Manning G."/>
            <person name="Martin F."/>
            <person name="Muraguchi H."/>
            <person name="Natvig D.O."/>
            <person name="Palmerini H."/>
            <person name="Ramesh M.A."/>
            <person name="Rehmeyer C.J."/>
            <person name="Roe B.A."/>
            <person name="Shenoy N."/>
            <person name="Stanke M."/>
            <person name="Ter-Hovhannisyan V."/>
            <person name="Tunlid A."/>
            <person name="Velagapudi R."/>
            <person name="Vision T.J."/>
            <person name="Zeng Q."/>
            <person name="Zolan M.E."/>
            <person name="Pukkila P.J."/>
        </authorList>
    </citation>
    <scope>NUCLEOTIDE SEQUENCE [LARGE SCALE GENOMIC DNA]</scope>
    <source>
        <strain evidence="2">Okayama-7 / 130 / ATCC MYA-4618 / FGSC 9003</strain>
    </source>
</reference>
<sequence length="185" mass="21343">MALATLRFIEKYPELYNEAFPLSIDLGPPDVPPQLPVKPPSIPAGVQKPFYGAGFFINNWYLRGHLQKIGCHEAIVLPSHVGRDWRRRQCPEPFIVPSILPCVPRDAFIYFVDEDSPPREVQKFLAHRDRILDIFSDIMQFTPQEAAFVRKNVRWYRHSYRDETLPPDICLDQASFEGGDFMLVG</sequence>
<name>A8PD15_COPC7</name>
<dbReference type="Proteomes" id="UP000001861">
    <property type="component" value="Unassembled WGS sequence"/>
</dbReference>
<dbReference type="RefSeq" id="XP_001840506.1">
    <property type="nucleotide sequence ID" value="XM_001840454.1"/>
</dbReference>